<dbReference type="GO" id="GO:0030246">
    <property type="term" value="F:carbohydrate binding"/>
    <property type="evidence" value="ECO:0007669"/>
    <property type="project" value="UniProtKB-KW"/>
</dbReference>
<keyword evidence="5" id="KW-1133">Transmembrane helix</keyword>
<dbReference type="SUPFAM" id="SSF56436">
    <property type="entry name" value="C-type lectin-like"/>
    <property type="match status" value="1"/>
</dbReference>
<dbReference type="InterPro" id="IPR016187">
    <property type="entry name" value="CTDL_fold"/>
</dbReference>
<dbReference type="Pfam" id="PF00059">
    <property type="entry name" value="Lectin_C"/>
    <property type="match status" value="1"/>
</dbReference>
<dbReference type="PROSITE" id="PS50041">
    <property type="entry name" value="C_TYPE_LECTIN_2"/>
    <property type="match status" value="1"/>
</dbReference>
<dbReference type="AlphaFoldDB" id="A0A8J4TL01"/>
<gene>
    <name evidence="7" type="ORF">DAT39_017645</name>
</gene>
<protein>
    <submittedName>
        <fullName evidence="7">C-type lectin domain family 4 member M-like isoform X2</fullName>
    </submittedName>
</protein>
<evidence type="ECO:0000256" key="1">
    <source>
        <dbReference type="ARBA" id="ARBA00022734"/>
    </source>
</evidence>
<dbReference type="PANTHER" id="PTHR46490:SF6">
    <property type="entry name" value="ASIALOGLYCOPROTEIN RECEPTOR 1-LIKE-RELATED"/>
    <property type="match status" value="1"/>
</dbReference>
<proteinExistence type="predicted"/>
<dbReference type="PANTHER" id="PTHR46490">
    <property type="entry name" value="C-TYPE LECTIN DOMAIN FAMILY 12 MEMBER A-RELATED"/>
    <property type="match status" value="1"/>
</dbReference>
<dbReference type="Gene3D" id="3.10.100.10">
    <property type="entry name" value="Mannose-Binding Protein A, subunit A"/>
    <property type="match status" value="1"/>
</dbReference>
<keyword evidence="5" id="KW-0812">Transmembrane</keyword>
<evidence type="ECO:0000256" key="5">
    <source>
        <dbReference type="SAM" id="Phobius"/>
    </source>
</evidence>
<evidence type="ECO:0000256" key="2">
    <source>
        <dbReference type="ARBA" id="ARBA00023157"/>
    </source>
</evidence>
<dbReference type="Gene3D" id="1.20.5.1000">
    <property type="entry name" value="arf6 gtpase in complex with a specific effector, jip4"/>
    <property type="match status" value="1"/>
</dbReference>
<dbReference type="InterPro" id="IPR016186">
    <property type="entry name" value="C-type_lectin-like/link_sf"/>
</dbReference>
<feature type="transmembrane region" description="Helical" evidence="5">
    <location>
        <begin position="12"/>
        <end position="31"/>
    </location>
</feature>
<keyword evidence="3" id="KW-0325">Glycoprotein</keyword>
<keyword evidence="4" id="KW-0175">Coiled coil</keyword>
<dbReference type="Gene3D" id="1.20.5.400">
    <property type="match status" value="2"/>
</dbReference>
<evidence type="ECO:0000256" key="3">
    <source>
        <dbReference type="ARBA" id="ARBA00023180"/>
    </source>
</evidence>
<evidence type="ECO:0000313" key="8">
    <source>
        <dbReference type="Proteomes" id="UP000727407"/>
    </source>
</evidence>
<feature type="domain" description="C-type lectin" evidence="6">
    <location>
        <begin position="173"/>
        <end position="243"/>
    </location>
</feature>
<feature type="coiled-coil region" evidence="4">
    <location>
        <begin position="34"/>
        <end position="117"/>
    </location>
</feature>
<evidence type="ECO:0000259" key="6">
    <source>
        <dbReference type="PROSITE" id="PS50041"/>
    </source>
</evidence>
<dbReference type="Proteomes" id="UP000727407">
    <property type="component" value="Unassembled WGS sequence"/>
</dbReference>
<dbReference type="InterPro" id="IPR001304">
    <property type="entry name" value="C-type_lectin-like"/>
</dbReference>
<keyword evidence="1" id="KW-0430">Lectin</keyword>
<sequence length="246" mass="28962">GDPTWSRCYTLTAVWVVVLCVIQLTAITVLWNKFNNLKSQNNQLQSRYSNLTKESEQLHASYNNLSIERDQLQTSYYSLSIEKDQLQTSYNSLTMEKDQLQTSYNSLTMEKDQLQTSYNSLIMETVFLSNYNNLSIEKDQIHTSCNNLTIERDQLQRDIEEIQRFFKLGWVYFNTSVYNISTEKKNWTESKQACRERGADLVIINSREEQEFINKLLGRRVAWIGLSDREREGEWKWVDDTPLMTG</sequence>
<evidence type="ECO:0000313" key="7">
    <source>
        <dbReference type="EMBL" id="KAF5892648.1"/>
    </source>
</evidence>
<keyword evidence="8" id="KW-1185">Reference proteome</keyword>
<reference evidence="7" key="1">
    <citation type="submission" date="2020-07" db="EMBL/GenBank/DDBJ databases">
        <title>Clarias magur genome sequencing, assembly and annotation.</title>
        <authorList>
            <person name="Kushwaha B."/>
            <person name="Kumar R."/>
            <person name="Das P."/>
            <person name="Joshi C.G."/>
            <person name="Kumar D."/>
            <person name="Nagpure N.S."/>
            <person name="Pandey M."/>
            <person name="Agarwal S."/>
            <person name="Srivastava S."/>
            <person name="Singh M."/>
            <person name="Sahoo L."/>
            <person name="Jayasankar P."/>
            <person name="Meher P.K."/>
            <person name="Koringa P.G."/>
            <person name="Iquebal M.A."/>
            <person name="Das S.P."/>
            <person name="Bit A."/>
            <person name="Patnaik S."/>
            <person name="Patel N."/>
            <person name="Shah T.M."/>
            <person name="Hinsu A."/>
            <person name="Jena J.K."/>
        </authorList>
    </citation>
    <scope>NUCLEOTIDE SEQUENCE</scope>
    <source>
        <strain evidence="7">CIFAMagur01</strain>
        <tissue evidence="7">Testis</tissue>
    </source>
</reference>
<feature type="non-terminal residue" evidence="7">
    <location>
        <position position="246"/>
    </location>
</feature>
<comment type="caution">
    <text evidence="7">The sequence shown here is derived from an EMBL/GenBank/DDBJ whole genome shotgun (WGS) entry which is preliminary data.</text>
</comment>
<feature type="non-terminal residue" evidence="7">
    <location>
        <position position="1"/>
    </location>
</feature>
<keyword evidence="5" id="KW-0472">Membrane</keyword>
<accession>A0A8J4TL01</accession>
<organism evidence="7 8">
    <name type="scientific">Clarias magur</name>
    <name type="common">Asian catfish</name>
    <name type="synonym">Macropteronotus magur</name>
    <dbReference type="NCBI Taxonomy" id="1594786"/>
    <lineage>
        <taxon>Eukaryota</taxon>
        <taxon>Metazoa</taxon>
        <taxon>Chordata</taxon>
        <taxon>Craniata</taxon>
        <taxon>Vertebrata</taxon>
        <taxon>Euteleostomi</taxon>
        <taxon>Actinopterygii</taxon>
        <taxon>Neopterygii</taxon>
        <taxon>Teleostei</taxon>
        <taxon>Ostariophysi</taxon>
        <taxon>Siluriformes</taxon>
        <taxon>Clariidae</taxon>
        <taxon>Clarias</taxon>
    </lineage>
</organism>
<evidence type="ECO:0000256" key="4">
    <source>
        <dbReference type="SAM" id="Coils"/>
    </source>
</evidence>
<dbReference type="InterPro" id="IPR052309">
    <property type="entry name" value="C-type_Lectin_Domain_Fam1"/>
</dbReference>
<name>A0A8J4TL01_CLAMG</name>
<dbReference type="OrthoDB" id="8950604at2759"/>
<dbReference type="EMBL" id="QNUK01000485">
    <property type="protein sequence ID" value="KAF5892648.1"/>
    <property type="molecule type" value="Genomic_DNA"/>
</dbReference>
<keyword evidence="2" id="KW-1015">Disulfide bond</keyword>